<evidence type="ECO:0000313" key="1">
    <source>
        <dbReference type="EMBL" id="CAH0046338.1"/>
    </source>
</evidence>
<evidence type="ECO:0000313" key="2">
    <source>
        <dbReference type="Proteomes" id="UP000775872"/>
    </source>
</evidence>
<protein>
    <submittedName>
        <fullName evidence="1">Uncharacterized protein</fullName>
    </submittedName>
</protein>
<reference evidence="2" key="1">
    <citation type="submission" date="2019-06" db="EMBL/GenBank/DDBJ databases">
        <authorList>
            <person name="Broberg M."/>
        </authorList>
    </citation>
    <scope>NUCLEOTIDE SEQUENCE [LARGE SCALE GENOMIC DNA]</scope>
</reference>
<dbReference type="OrthoDB" id="5139410at2759"/>
<proteinExistence type="predicted"/>
<dbReference type="AlphaFoldDB" id="A0A9N9YZL2"/>
<dbReference type="EMBL" id="CABFOC020000014">
    <property type="protein sequence ID" value="CAH0046338.1"/>
    <property type="molecule type" value="Genomic_DNA"/>
</dbReference>
<reference evidence="1 2" key="2">
    <citation type="submission" date="2021-10" db="EMBL/GenBank/DDBJ databases">
        <authorList>
            <person name="Piombo E."/>
        </authorList>
    </citation>
    <scope>NUCLEOTIDE SEQUENCE [LARGE SCALE GENOMIC DNA]</scope>
</reference>
<accession>A0A9N9YZL2</accession>
<comment type="caution">
    <text evidence="1">The sequence shown here is derived from an EMBL/GenBank/DDBJ whole genome shotgun (WGS) entry which is preliminary data.</text>
</comment>
<name>A0A9N9YZL2_9HYPO</name>
<gene>
    <name evidence="1" type="ORF">CSOL1703_00012072</name>
</gene>
<keyword evidence="2" id="KW-1185">Reference proteome</keyword>
<dbReference type="Proteomes" id="UP000775872">
    <property type="component" value="Unassembled WGS sequence"/>
</dbReference>
<organism evidence="1 2">
    <name type="scientific">Clonostachys solani</name>
    <dbReference type="NCBI Taxonomy" id="160281"/>
    <lineage>
        <taxon>Eukaryota</taxon>
        <taxon>Fungi</taxon>
        <taxon>Dikarya</taxon>
        <taxon>Ascomycota</taxon>
        <taxon>Pezizomycotina</taxon>
        <taxon>Sordariomycetes</taxon>
        <taxon>Hypocreomycetidae</taxon>
        <taxon>Hypocreales</taxon>
        <taxon>Bionectriaceae</taxon>
        <taxon>Clonostachys</taxon>
    </lineage>
</organism>
<sequence>MVNLYPVREIDYNCRAPVWVFKDARKNIFLSPQKELSKNMIIRYKTGRRAERAVLKSLLRSIRAAKRIYTDAHALSIFSTIFCCRGERLWIIGATRTAPINLRVVSLDTQRSFRILMSAVCFVPQLKIVDESGTAHYITPVAENWFAQWPVGRPDLVVRRDGPLPDEPTLTAAVRKQSFRNEWALYKGFNTGGQLCASAQEWENKMEEDGLKYLQEFADTPDMGEELIAPIELPMRPAP</sequence>